<name>A0AAW0BNA4_9AGAR</name>
<proteinExistence type="predicted"/>
<feature type="compositionally biased region" description="Polar residues" evidence="1">
    <location>
        <begin position="37"/>
        <end position="54"/>
    </location>
</feature>
<feature type="region of interest" description="Disordered" evidence="1">
    <location>
        <begin position="16"/>
        <end position="60"/>
    </location>
</feature>
<evidence type="ECO:0000313" key="2">
    <source>
        <dbReference type="EMBL" id="KAK7027788.1"/>
    </source>
</evidence>
<comment type="caution">
    <text evidence="2">The sequence shown here is derived from an EMBL/GenBank/DDBJ whole genome shotgun (WGS) entry which is preliminary data.</text>
</comment>
<evidence type="ECO:0000256" key="1">
    <source>
        <dbReference type="SAM" id="MobiDB-lite"/>
    </source>
</evidence>
<gene>
    <name evidence="2" type="ORF">R3P38DRAFT_3190869</name>
</gene>
<dbReference type="AlphaFoldDB" id="A0AAW0BNA4"/>
<organism evidence="2 3">
    <name type="scientific">Favolaschia claudopus</name>
    <dbReference type="NCBI Taxonomy" id="2862362"/>
    <lineage>
        <taxon>Eukaryota</taxon>
        <taxon>Fungi</taxon>
        <taxon>Dikarya</taxon>
        <taxon>Basidiomycota</taxon>
        <taxon>Agaricomycotina</taxon>
        <taxon>Agaricomycetes</taxon>
        <taxon>Agaricomycetidae</taxon>
        <taxon>Agaricales</taxon>
        <taxon>Marasmiineae</taxon>
        <taxon>Mycenaceae</taxon>
        <taxon>Favolaschia</taxon>
    </lineage>
</organism>
<dbReference type="EMBL" id="JAWWNJ010000029">
    <property type="protein sequence ID" value="KAK7027788.1"/>
    <property type="molecule type" value="Genomic_DNA"/>
</dbReference>
<keyword evidence="3" id="KW-1185">Reference proteome</keyword>
<feature type="region of interest" description="Disordered" evidence="1">
    <location>
        <begin position="224"/>
        <end position="245"/>
    </location>
</feature>
<dbReference type="Proteomes" id="UP001362999">
    <property type="component" value="Unassembled WGS sequence"/>
</dbReference>
<evidence type="ECO:0000313" key="3">
    <source>
        <dbReference type="Proteomes" id="UP001362999"/>
    </source>
</evidence>
<protein>
    <submittedName>
        <fullName evidence="2">Uncharacterized protein</fullName>
    </submittedName>
</protein>
<sequence>MEALWPSVGHIHLASPRVSDQSVSHPPNPSIDPCSPSVHSNSTFTPSPTIKTNTVPSPPLHLRLPVVPRTSATPLPLFAIFPLQTRGRGEEMLRSSLISPSPYFTAVVLRVATLYGQDGSRWSGRIDARRYDCDVEEGVVASTPPPSGVGGLRFPSLASRALHAHIQVSPTSSTLDKYRRNTFIFPLSPSTPLPPAYECSSLLHSTPPALPDLIPPSRRRILSRIPPSSQQRDHSPAHSASRADV</sequence>
<feature type="compositionally biased region" description="Basic and acidic residues" evidence="1">
    <location>
        <begin position="231"/>
        <end position="245"/>
    </location>
</feature>
<accession>A0AAW0BNA4</accession>
<reference evidence="2 3" key="1">
    <citation type="journal article" date="2024" name="J Genomics">
        <title>Draft genome sequencing and assembly of Favolaschia claudopus CIRM-BRFM 2984 isolated from oak limbs.</title>
        <authorList>
            <person name="Navarro D."/>
            <person name="Drula E."/>
            <person name="Chaduli D."/>
            <person name="Cazenave R."/>
            <person name="Ahrendt S."/>
            <person name="Wang J."/>
            <person name="Lipzen A."/>
            <person name="Daum C."/>
            <person name="Barry K."/>
            <person name="Grigoriev I.V."/>
            <person name="Favel A."/>
            <person name="Rosso M.N."/>
            <person name="Martin F."/>
        </authorList>
    </citation>
    <scope>NUCLEOTIDE SEQUENCE [LARGE SCALE GENOMIC DNA]</scope>
    <source>
        <strain evidence="2 3">CIRM-BRFM 2984</strain>
    </source>
</reference>